<sequence>MNLILFLIWAGILFSSAAAFSEYKCYGNIEKEVKGLKVRKSLGGIVGIGWNDITNEETLPILSITYNNCRIVSDGDFLIPDNVIALPIKTSHIVESAESFETFSKFKNSIGGSIEGHAGGTFSKIGVSGSLSVETKIGKEHMEQNSRTGFSNKLEYYAYKLIANENYGFDKTFTDRLKEVAEAIKSGNSLLAQYEAESIIGDYGTHVTNKAVVGAKVLILGFSTFANQSQKNSFSLKMKAKFDAKFLVGNAGGKVEGETENSNEDGSKSSASHTYIFTHGGADIKNLLNNPGNKMSVDSVVGLKRSGIEIHSLIHKGILEGIYDPQIIEIVQDLLYNATRDFYLHNTIPGCTSSSKQNYFLKANVEDGTCKEVSCGRKVTVINIPPSGPRRFINVRPVGPSRVINVRPKRSLPFFPIIEDAVRNIVEGPRRIENVVRDIVEGPRRIDNFVRDIVEGPRRIDRGRYGDMGRQETKEQYIPCHAPIIGGVMQECEYISSSSKAQSNLTYGNQCDEYSNQNQLTKSYSCPSGFEKKIAGSFYATFKHRAHTVKIEKCNSTNCHSFTKTHTITDKIKVTAYWCSFIVPVTDPPASRNFSSQFQNMGNVLHAPHNFINIRSSGHFVGLSKLHYTGEGMVFGGIFENDNIFSDNERCEAGFQEYPFLHNLKICLASPTDLTAEKSVVFGGMISCRDVIQECPNGLSKYLATIINGCPYYYCASIAKRTSVTNLHTLKKTTI</sequence>
<protein>
    <submittedName>
        <fullName evidence="2">Macrophage-expressed gene 1 protein</fullName>
    </submittedName>
</protein>
<organism evidence="1 2">
    <name type="scientific">Panagrolaimus sp. ES5</name>
    <dbReference type="NCBI Taxonomy" id="591445"/>
    <lineage>
        <taxon>Eukaryota</taxon>
        <taxon>Metazoa</taxon>
        <taxon>Ecdysozoa</taxon>
        <taxon>Nematoda</taxon>
        <taxon>Chromadorea</taxon>
        <taxon>Rhabditida</taxon>
        <taxon>Tylenchina</taxon>
        <taxon>Panagrolaimomorpha</taxon>
        <taxon>Panagrolaimoidea</taxon>
        <taxon>Panagrolaimidae</taxon>
        <taxon>Panagrolaimus</taxon>
    </lineage>
</organism>
<dbReference type="WBParaSite" id="ES5_v2.g17721.t1">
    <property type="protein sequence ID" value="ES5_v2.g17721.t1"/>
    <property type="gene ID" value="ES5_v2.g17721"/>
</dbReference>
<reference evidence="2" key="1">
    <citation type="submission" date="2022-11" db="UniProtKB">
        <authorList>
            <consortium name="WormBaseParasite"/>
        </authorList>
    </citation>
    <scope>IDENTIFICATION</scope>
</reference>
<proteinExistence type="predicted"/>
<name>A0AC34FKG2_9BILA</name>
<evidence type="ECO:0000313" key="2">
    <source>
        <dbReference type="WBParaSite" id="ES5_v2.g17721.t1"/>
    </source>
</evidence>
<dbReference type="Proteomes" id="UP000887579">
    <property type="component" value="Unplaced"/>
</dbReference>
<accession>A0AC34FKG2</accession>
<evidence type="ECO:0000313" key="1">
    <source>
        <dbReference type="Proteomes" id="UP000887579"/>
    </source>
</evidence>